<dbReference type="Gene3D" id="1.10.472.10">
    <property type="entry name" value="Cyclin-like"/>
    <property type="match status" value="2"/>
</dbReference>
<reference evidence="9 10" key="1">
    <citation type="journal article" date="2019" name="Sci. Rep.">
        <title>A high-quality genome of Eragrostis curvula grass provides insights into Poaceae evolution and supports new strategies to enhance forage quality.</title>
        <authorList>
            <person name="Carballo J."/>
            <person name="Santos B.A.C.M."/>
            <person name="Zappacosta D."/>
            <person name="Garbus I."/>
            <person name="Selva J.P."/>
            <person name="Gallo C.A."/>
            <person name="Diaz A."/>
            <person name="Albertini E."/>
            <person name="Caccamo M."/>
            <person name="Echenique V."/>
        </authorList>
    </citation>
    <scope>NUCLEOTIDE SEQUENCE [LARGE SCALE GENOMIC DNA]</scope>
    <source>
        <strain evidence="10">cv. Victoria</strain>
        <tissue evidence="9">Leaf</tissue>
    </source>
</reference>
<evidence type="ECO:0000259" key="8">
    <source>
        <dbReference type="SMART" id="SM01332"/>
    </source>
</evidence>
<dbReference type="PIRSF" id="PIRSF001771">
    <property type="entry name" value="Cyclin_A_B_D_E"/>
    <property type="match status" value="1"/>
</dbReference>
<gene>
    <name evidence="9" type="ORF">EJB05_07605</name>
</gene>
<dbReference type="Gramene" id="TVU47987">
    <property type="protein sequence ID" value="TVU47987"/>
    <property type="gene ID" value="EJB05_07605"/>
</dbReference>
<dbReference type="FunFam" id="1.10.472.10:FF:000001">
    <property type="entry name" value="G2/mitotic-specific cyclin"/>
    <property type="match status" value="1"/>
</dbReference>
<keyword evidence="4" id="KW-0131">Cell cycle</keyword>
<feature type="non-terminal residue" evidence="9">
    <location>
        <position position="1"/>
    </location>
</feature>
<dbReference type="InterPro" id="IPR004367">
    <property type="entry name" value="Cyclin_C-dom"/>
</dbReference>
<dbReference type="EMBL" id="RWGY01000004">
    <property type="protein sequence ID" value="TVU47987.1"/>
    <property type="molecule type" value="Genomic_DNA"/>
</dbReference>
<evidence type="ECO:0000256" key="6">
    <source>
        <dbReference type="SAM" id="MobiDB-lite"/>
    </source>
</evidence>
<dbReference type="GO" id="GO:0051301">
    <property type="term" value="P:cell division"/>
    <property type="evidence" value="ECO:0007669"/>
    <property type="project" value="UniProtKB-KW"/>
</dbReference>
<evidence type="ECO:0000256" key="1">
    <source>
        <dbReference type="ARBA" id="ARBA00006955"/>
    </source>
</evidence>
<dbReference type="PANTHER" id="PTHR10177">
    <property type="entry name" value="CYCLINS"/>
    <property type="match status" value="1"/>
</dbReference>
<evidence type="ECO:0000313" key="9">
    <source>
        <dbReference type="EMBL" id="TVU47987.1"/>
    </source>
</evidence>
<dbReference type="PROSITE" id="PS00292">
    <property type="entry name" value="CYCLINS"/>
    <property type="match status" value="1"/>
</dbReference>
<dbReference type="InterPro" id="IPR006671">
    <property type="entry name" value="Cyclin_N"/>
</dbReference>
<evidence type="ECO:0000313" key="10">
    <source>
        <dbReference type="Proteomes" id="UP000324897"/>
    </source>
</evidence>
<keyword evidence="2" id="KW-0132">Cell division</keyword>
<feature type="compositionally biased region" description="Basic and acidic residues" evidence="6">
    <location>
        <begin position="53"/>
        <end position="65"/>
    </location>
</feature>
<dbReference type="Proteomes" id="UP000324897">
    <property type="component" value="Chromosome 5"/>
</dbReference>
<evidence type="ECO:0000259" key="7">
    <source>
        <dbReference type="SMART" id="SM00385"/>
    </source>
</evidence>
<dbReference type="InterPro" id="IPR036915">
    <property type="entry name" value="Cyclin-like_sf"/>
</dbReference>
<comment type="similarity">
    <text evidence="1">Belongs to the cyclin family. Cyclin AB subfamily.</text>
</comment>
<dbReference type="GO" id="GO:0044772">
    <property type="term" value="P:mitotic cell cycle phase transition"/>
    <property type="evidence" value="ECO:0007669"/>
    <property type="project" value="InterPro"/>
</dbReference>
<evidence type="ECO:0000256" key="5">
    <source>
        <dbReference type="RuleBase" id="RU000383"/>
    </source>
</evidence>
<accession>A0A5J9WJE3</accession>
<feature type="region of interest" description="Disordered" evidence="6">
    <location>
        <begin position="1"/>
        <end position="65"/>
    </location>
</feature>
<feature type="domain" description="Cyclin-like" evidence="7">
    <location>
        <begin position="235"/>
        <end position="323"/>
    </location>
</feature>
<keyword evidence="3 5" id="KW-0195">Cyclin</keyword>
<organism evidence="9 10">
    <name type="scientific">Eragrostis curvula</name>
    <name type="common">weeping love grass</name>
    <dbReference type="NCBI Taxonomy" id="38414"/>
    <lineage>
        <taxon>Eukaryota</taxon>
        <taxon>Viridiplantae</taxon>
        <taxon>Streptophyta</taxon>
        <taxon>Embryophyta</taxon>
        <taxon>Tracheophyta</taxon>
        <taxon>Spermatophyta</taxon>
        <taxon>Magnoliopsida</taxon>
        <taxon>Liliopsida</taxon>
        <taxon>Poales</taxon>
        <taxon>Poaceae</taxon>
        <taxon>PACMAD clade</taxon>
        <taxon>Chloridoideae</taxon>
        <taxon>Eragrostideae</taxon>
        <taxon>Eragrostidinae</taxon>
        <taxon>Eragrostis</taxon>
    </lineage>
</organism>
<feature type="domain" description="Cyclin-like" evidence="7">
    <location>
        <begin position="136"/>
        <end position="222"/>
    </location>
</feature>
<name>A0A5J9WJE3_9POAL</name>
<protein>
    <submittedName>
        <fullName evidence="9">Uncharacterized protein</fullName>
    </submittedName>
</protein>
<evidence type="ECO:0000256" key="4">
    <source>
        <dbReference type="ARBA" id="ARBA00023306"/>
    </source>
</evidence>
<dbReference type="InterPro" id="IPR046965">
    <property type="entry name" value="Cyclin_A/B-like"/>
</dbReference>
<dbReference type="SUPFAM" id="SSF47954">
    <property type="entry name" value="Cyclin-like"/>
    <property type="match status" value="2"/>
</dbReference>
<dbReference type="Pfam" id="PF00134">
    <property type="entry name" value="Cyclin_N"/>
    <property type="match status" value="1"/>
</dbReference>
<dbReference type="Pfam" id="PF02984">
    <property type="entry name" value="Cyclin_C"/>
    <property type="match status" value="1"/>
</dbReference>
<proteinExistence type="inferred from homology"/>
<dbReference type="SMART" id="SM00385">
    <property type="entry name" value="CYCLIN"/>
    <property type="match status" value="2"/>
</dbReference>
<dbReference type="SMART" id="SM01332">
    <property type="entry name" value="Cyclin_C"/>
    <property type="match status" value="1"/>
</dbReference>
<keyword evidence="10" id="KW-1185">Reference proteome</keyword>
<comment type="caution">
    <text evidence="9">The sequence shown here is derived from an EMBL/GenBank/DDBJ whole genome shotgun (WGS) entry which is preliminary data.</text>
</comment>
<dbReference type="InterPro" id="IPR039361">
    <property type="entry name" value="Cyclin"/>
</dbReference>
<evidence type="ECO:0000256" key="3">
    <source>
        <dbReference type="ARBA" id="ARBA00023127"/>
    </source>
</evidence>
<feature type="domain" description="Cyclin C-terminal" evidence="8">
    <location>
        <begin position="231"/>
        <end position="354"/>
    </location>
</feature>
<dbReference type="FunFam" id="1.10.472.10:FF:000220">
    <property type="entry name" value="Cyclin superfamily protein, putative"/>
    <property type="match status" value="1"/>
</dbReference>
<dbReference type="InterPro" id="IPR013763">
    <property type="entry name" value="Cyclin-like_dom"/>
</dbReference>
<dbReference type="OrthoDB" id="5590282at2759"/>
<dbReference type="InterPro" id="IPR048258">
    <property type="entry name" value="Cyclins_cyclin-box"/>
</dbReference>
<dbReference type="AlphaFoldDB" id="A0A5J9WJE3"/>
<evidence type="ECO:0000256" key="2">
    <source>
        <dbReference type="ARBA" id="ARBA00022618"/>
    </source>
</evidence>
<dbReference type="GO" id="GO:0016538">
    <property type="term" value="F:cyclin-dependent protein serine/threonine kinase regulator activity"/>
    <property type="evidence" value="ECO:0007669"/>
    <property type="project" value="InterPro"/>
</dbReference>
<sequence length="367" mass="41654">MGSKENAAARAAPPQPPPPKRPRGKRKALAELPINAPDASAARARKPRTRSAARAEAEAEEARKRREVECAADVARLLNPKRPDARAALAAVAPYIEGIDEYLRSLEVQPLRRPNVDNFWKIQKDISPTMRAVLVDWLVEVTDEFKLQAETLYLAVSYVDRFLTADAITRDKLQLLGVTALLIAAKYEEMETSKMKVKRYCDITDGTYTKQQVVEMEAHFLKSLNFVMGGPTVRTFVRQFLACYRGRNRASAKKLEFMCSYLAELSLLEYECTRYLPSVIAAACLFVARFIINPKTRPWNMTLQQNTGFKVSDLKESIYAIHELQLSIRCPDQTAIREKYHHDNFGCVSTMDSPREIPVPYLEDHDK</sequence>